<dbReference type="InterPro" id="IPR005793">
    <property type="entry name" value="Formyl_trans_C"/>
</dbReference>
<name>A0A7R9Y3T9_MICPS</name>
<dbReference type="InterPro" id="IPR011034">
    <property type="entry name" value="Formyl_transferase-like_C_sf"/>
</dbReference>
<dbReference type="CDD" id="cd08704">
    <property type="entry name" value="Met_tRNA_FMT_C"/>
    <property type="match status" value="1"/>
</dbReference>
<dbReference type="SUPFAM" id="SSF50486">
    <property type="entry name" value="FMT C-terminal domain-like"/>
    <property type="match status" value="1"/>
</dbReference>
<evidence type="ECO:0000256" key="1">
    <source>
        <dbReference type="ARBA" id="ARBA00022679"/>
    </source>
</evidence>
<dbReference type="PANTHER" id="PTHR11138">
    <property type="entry name" value="METHIONYL-TRNA FORMYLTRANSFERASE"/>
    <property type="match status" value="1"/>
</dbReference>
<dbReference type="GO" id="GO:0004479">
    <property type="term" value="F:methionyl-tRNA formyltransferase activity"/>
    <property type="evidence" value="ECO:0007669"/>
    <property type="project" value="TreeGrafter"/>
</dbReference>
<accession>A0A7R9Y3T9</accession>
<evidence type="ECO:0000256" key="2">
    <source>
        <dbReference type="ARBA" id="ARBA00022917"/>
    </source>
</evidence>
<reference evidence="5" key="1">
    <citation type="submission" date="2021-01" db="EMBL/GenBank/DDBJ databases">
        <authorList>
            <person name="Corre E."/>
            <person name="Pelletier E."/>
            <person name="Niang G."/>
            <person name="Scheremetjew M."/>
            <person name="Finn R."/>
            <person name="Kale V."/>
            <person name="Holt S."/>
            <person name="Cochrane G."/>
            <person name="Meng A."/>
            <person name="Brown T."/>
            <person name="Cohen L."/>
        </authorList>
    </citation>
    <scope>NUCLEOTIDE SEQUENCE</scope>
    <source>
        <strain evidence="5">RCC1614</strain>
    </source>
</reference>
<dbReference type="SUPFAM" id="SSF53328">
    <property type="entry name" value="Formyltransferase"/>
    <property type="match status" value="1"/>
</dbReference>
<evidence type="ECO:0000259" key="3">
    <source>
        <dbReference type="Pfam" id="PF00551"/>
    </source>
</evidence>
<feature type="domain" description="Formyl transferase C-terminal" evidence="4">
    <location>
        <begin position="133"/>
        <end position="251"/>
    </location>
</feature>
<proteinExistence type="predicted"/>
<dbReference type="Gene3D" id="3.40.50.170">
    <property type="entry name" value="Formyl transferase, N-terminal domain"/>
    <property type="match status" value="1"/>
</dbReference>
<evidence type="ECO:0008006" key="6">
    <source>
        <dbReference type="Google" id="ProtNLM"/>
    </source>
</evidence>
<dbReference type="PANTHER" id="PTHR11138:SF5">
    <property type="entry name" value="METHIONYL-TRNA FORMYLTRANSFERASE, MITOCHONDRIAL"/>
    <property type="match status" value="1"/>
</dbReference>
<dbReference type="InterPro" id="IPR036477">
    <property type="entry name" value="Formyl_transf_N_sf"/>
</dbReference>
<dbReference type="Pfam" id="PF00551">
    <property type="entry name" value="Formyl_trans_N"/>
    <property type="match status" value="1"/>
</dbReference>
<dbReference type="EMBL" id="HBDY01010892">
    <property type="protein sequence ID" value="CAD8242383.1"/>
    <property type="molecule type" value="Transcribed_RNA"/>
</dbReference>
<dbReference type="InterPro" id="IPR044135">
    <property type="entry name" value="Met-tRNA-FMT_C"/>
</dbReference>
<keyword evidence="1" id="KW-0808">Transferase</keyword>
<dbReference type="InterPro" id="IPR002376">
    <property type="entry name" value="Formyl_transf_N"/>
</dbReference>
<dbReference type="GO" id="GO:0005739">
    <property type="term" value="C:mitochondrion"/>
    <property type="evidence" value="ECO:0007669"/>
    <property type="project" value="TreeGrafter"/>
</dbReference>
<dbReference type="Gene3D" id="3.10.25.10">
    <property type="entry name" value="Formyl transferase, C-terminal domain"/>
    <property type="match status" value="1"/>
</dbReference>
<organism evidence="5">
    <name type="scientific">Micromonas pusilla</name>
    <name type="common">Picoplanktonic green alga</name>
    <name type="synonym">Chromulina pusilla</name>
    <dbReference type="NCBI Taxonomy" id="38833"/>
    <lineage>
        <taxon>Eukaryota</taxon>
        <taxon>Viridiplantae</taxon>
        <taxon>Chlorophyta</taxon>
        <taxon>Mamiellophyceae</taxon>
        <taxon>Mamiellales</taxon>
        <taxon>Mamiellaceae</taxon>
        <taxon>Micromonas</taxon>
    </lineage>
</organism>
<feature type="domain" description="Formyl transferase N-terminal" evidence="3">
    <location>
        <begin position="2"/>
        <end position="103"/>
    </location>
</feature>
<keyword evidence="2" id="KW-0648">Protein biosynthesis</keyword>
<dbReference type="Pfam" id="PF02911">
    <property type="entry name" value="Formyl_trans_C"/>
    <property type="match status" value="1"/>
</dbReference>
<dbReference type="InterPro" id="IPR037022">
    <property type="entry name" value="Formyl_trans_C_sf"/>
</dbReference>
<gene>
    <name evidence="5" type="ORF">MPUS1402_LOCUS8212</name>
</gene>
<evidence type="ECO:0000313" key="5">
    <source>
        <dbReference type="EMBL" id="CAD8242383.1"/>
    </source>
</evidence>
<evidence type="ECO:0000259" key="4">
    <source>
        <dbReference type="Pfam" id="PF02911"/>
    </source>
</evidence>
<protein>
    <recommendedName>
        <fullName evidence="6">Methionyl-tRNA formyltransferase</fullName>
    </recommendedName>
</protein>
<sequence length="264" mass="28044">MDVDLMVTAAYGNFLPQRFLDIPRLGTLNIHPSLLPQFRGAAPVQRALEAGVDVTGVSVAYTVLKMDAGPVLRRIERPLLGDEKHPELLEELFGLGARALVDALPDVWSGAAAFDAGTTPQESYGEASHAAKVSVEESELDFCDGELSARRLHDKVRGFAGWPGTKATFAVRKETEAAADAKEVSLKIVTTRVGGEGEGEGDDAAARAAGTVVIRKDCMRVPCADGGWLEITELQPPGKKAMSARDYVNGLKGSVVAVKKTTTS</sequence>
<dbReference type="AlphaFoldDB" id="A0A7R9Y3T9"/>